<sequence>MAARYIEGLKDSIHDRLELNFVWSMSQAVNFALKVEIQQARQTKTSFNCRHWQETPSGSSKVTTPAVTKPQPVGNPIMPSSSNNAEFKTPPRPKFQTKENPYAKPSTLKCFRCFQPGHKSNECPQRQQVHIAEGEGGVESEEAEVHEEEEVENILADKGEPLICVMEKLLLAPRQTSNSQHHAIFRTRCTINGKVCDLLIDSGCTENVISRSVVQSLQLKTTKHPNPYKISWVRKGMEINVNDSCRVTFSLGKHYVCEVLCDVLNMDVCHLILGRSWQYDMGATYDGRANAYSFEWKGRRLRLLPGSSDESNRQKAKAEKQEVMHVVTGSTLLHCWREPAPLFALLLTEPNEDTKQTGVQPDVQELLEAYHSIMPSELPAELPPLRSIQRQIDFIPGSTLPNLPHYRLNPKEQGIL</sequence>
<dbReference type="SUPFAM" id="SSF57756">
    <property type="entry name" value="Retrovirus zinc finger-like domains"/>
    <property type="match status" value="1"/>
</dbReference>
<dbReference type="InterPro" id="IPR001878">
    <property type="entry name" value="Znf_CCHC"/>
</dbReference>
<dbReference type="PROSITE" id="PS50158">
    <property type="entry name" value="ZF_CCHC"/>
    <property type="match status" value="1"/>
</dbReference>
<evidence type="ECO:0000259" key="3">
    <source>
        <dbReference type="PROSITE" id="PS50158"/>
    </source>
</evidence>
<dbReference type="SMR" id="A0A8T3A9Y9"/>
<reference evidence="4" key="1">
    <citation type="journal article" date="2022" name="Front. Genet.">
        <title>Chromosome-Scale Assembly of the Dendrobium nobile Genome Provides Insights Into the Molecular Mechanism of the Biosynthesis of the Medicinal Active Ingredient of Dendrobium.</title>
        <authorList>
            <person name="Xu Q."/>
            <person name="Niu S.-C."/>
            <person name="Li K.-L."/>
            <person name="Zheng P.-J."/>
            <person name="Zhang X.-J."/>
            <person name="Jia Y."/>
            <person name="Liu Y."/>
            <person name="Niu Y.-X."/>
            <person name="Yu L.-H."/>
            <person name="Chen D.-F."/>
            <person name="Zhang G.-Q."/>
        </authorList>
    </citation>
    <scope>NUCLEOTIDE SEQUENCE</scope>
    <source>
        <tissue evidence="4">Leaf</tissue>
    </source>
</reference>
<comment type="caution">
    <text evidence="4">The sequence shown here is derived from an EMBL/GenBank/DDBJ whole genome shotgun (WGS) entry which is preliminary data.</text>
</comment>
<name>A0A8T3A9Y9_DENNO</name>
<feature type="region of interest" description="Disordered" evidence="2">
    <location>
        <begin position="51"/>
        <end position="100"/>
    </location>
</feature>
<dbReference type="AlphaFoldDB" id="A0A8T3A9Y9"/>
<dbReference type="GO" id="GO:0008270">
    <property type="term" value="F:zinc ion binding"/>
    <property type="evidence" value="ECO:0007669"/>
    <property type="project" value="UniProtKB-KW"/>
</dbReference>
<keyword evidence="1" id="KW-0479">Metal-binding</keyword>
<dbReference type="PANTHER" id="PTHR35046">
    <property type="entry name" value="ZINC KNUCKLE (CCHC-TYPE) FAMILY PROTEIN"/>
    <property type="match status" value="1"/>
</dbReference>
<evidence type="ECO:0000313" key="4">
    <source>
        <dbReference type="EMBL" id="KAI0493237.1"/>
    </source>
</evidence>
<gene>
    <name evidence="4" type="ORF">KFK09_027513</name>
</gene>
<keyword evidence="1" id="KW-0862">Zinc</keyword>
<protein>
    <recommendedName>
        <fullName evidence="3">CCHC-type domain-containing protein</fullName>
    </recommendedName>
</protein>
<evidence type="ECO:0000256" key="1">
    <source>
        <dbReference type="PROSITE-ProRule" id="PRU00047"/>
    </source>
</evidence>
<dbReference type="Pfam" id="PF00098">
    <property type="entry name" value="zf-CCHC"/>
    <property type="match status" value="1"/>
</dbReference>
<keyword evidence="5" id="KW-1185">Reference proteome</keyword>
<proteinExistence type="predicted"/>
<keyword evidence="1" id="KW-0863">Zinc-finger</keyword>
<dbReference type="EMBL" id="JAGYWB010000018">
    <property type="protein sequence ID" value="KAI0493237.1"/>
    <property type="molecule type" value="Genomic_DNA"/>
</dbReference>
<dbReference type="GO" id="GO:0003676">
    <property type="term" value="F:nucleic acid binding"/>
    <property type="evidence" value="ECO:0007669"/>
    <property type="project" value="InterPro"/>
</dbReference>
<dbReference type="PANTHER" id="PTHR35046:SF9">
    <property type="entry name" value="RNA-DIRECTED DNA POLYMERASE"/>
    <property type="match status" value="1"/>
</dbReference>
<feature type="compositionally biased region" description="Polar residues" evidence="2">
    <location>
        <begin position="51"/>
        <end position="66"/>
    </location>
</feature>
<evidence type="ECO:0000256" key="2">
    <source>
        <dbReference type="SAM" id="MobiDB-lite"/>
    </source>
</evidence>
<organism evidence="4 5">
    <name type="scientific">Dendrobium nobile</name>
    <name type="common">Orchid</name>
    <dbReference type="NCBI Taxonomy" id="94219"/>
    <lineage>
        <taxon>Eukaryota</taxon>
        <taxon>Viridiplantae</taxon>
        <taxon>Streptophyta</taxon>
        <taxon>Embryophyta</taxon>
        <taxon>Tracheophyta</taxon>
        <taxon>Spermatophyta</taxon>
        <taxon>Magnoliopsida</taxon>
        <taxon>Liliopsida</taxon>
        <taxon>Asparagales</taxon>
        <taxon>Orchidaceae</taxon>
        <taxon>Epidendroideae</taxon>
        <taxon>Malaxideae</taxon>
        <taxon>Dendrobiinae</taxon>
        <taxon>Dendrobium</taxon>
    </lineage>
</organism>
<dbReference type="InterPro" id="IPR021109">
    <property type="entry name" value="Peptidase_aspartic_dom_sf"/>
</dbReference>
<dbReference type="Pfam" id="PF13650">
    <property type="entry name" value="Asp_protease_2"/>
    <property type="match status" value="1"/>
</dbReference>
<evidence type="ECO:0000313" key="5">
    <source>
        <dbReference type="Proteomes" id="UP000829196"/>
    </source>
</evidence>
<dbReference type="SMART" id="SM00343">
    <property type="entry name" value="ZnF_C2HC"/>
    <property type="match status" value="1"/>
</dbReference>
<dbReference type="Proteomes" id="UP000829196">
    <property type="component" value="Unassembled WGS sequence"/>
</dbReference>
<dbReference type="InterPro" id="IPR036875">
    <property type="entry name" value="Znf_CCHC_sf"/>
</dbReference>
<dbReference type="Gene3D" id="2.40.70.10">
    <property type="entry name" value="Acid Proteases"/>
    <property type="match status" value="1"/>
</dbReference>
<dbReference type="Gene3D" id="4.10.60.10">
    <property type="entry name" value="Zinc finger, CCHC-type"/>
    <property type="match status" value="1"/>
</dbReference>
<dbReference type="CDD" id="cd00303">
    <property type="entry name" value="retropepsin_like"/>
    <property type="match status" value="1"/>
</dbReference>
<dbReference type="SUPFAM" id="SSF50630">
    <property type="entry name" value="Acid proteases"/>
    <property type="match status" value="1"/>
</dbReference>
<dbReference type="OrthoDB" id="785668at2759"/>
<feature type="domain" description="CCHC-type" evidence="3">
    <location>
        <begin position="109"/>
        <end position="125"/>
    </location>
</feature>
<accession>A0A8T3A9Y9</accession>